<reference evidence="1 2" key="1">
    <citation type="submission" date="2019-11" db="EMBL/GenBank/DDBJ databases">
        <authorList>
            <person name="Dong K."/>
        </authorList>
    </citation>
    <scope>NUCLEOTIDE SEQUENCE [LARGE SCALE GENOMIC DNA]</scope>
    <source>
        <strain evidence="1 2">NBRC 112902</strain>
    </source>
</reference>
<sequence length="120" mass="13627">MVKTYTEQSDTNIALVNCFKEIEEGLNRLVDLSRKTDLDQRCVSIASTHFMEGFCALNRAIFKPQRLTEVIELDDAFDRAGRLMRERQKELTVEGTIKALGLPRGLSSADMDRANFRSVV</sequence>
<dbReference type="Proteomes" id="UP000449846">
    <property type="component" value="Unassembled WGS sequence"/>
</dbReference>
<evidence type="ECO:0000313" key="2">
    <source>
        <dbReference type="Proteomes" id="UP000449846"/>
    </source>
</evidence>
<organism evidence="1 2">
    <name type="scientific">Paracoccus litorisediminis</name>
    <dbReference type="NCBI Taxonomy" id="2006130"/>
    <lineage>
        <taxon>Bacteria</taxon>
        <taxon>Pseudomonadati</taxon>
        <taxon>Pseudomonadota</taxon>
        <taxon>Alphaproteobacteria</taxon>
        <taxon>Rhodobacterales</taxon>
        <taxon>Paracoccaceae</taxon>
        <taxon>Paracoccus</taxon>
    </lineage>
</organism>
<protein>
    <submittedName>
        <fullName evidence="1">Uncharacterized protein</fullName>
    </submittedName>
</protein>
<gene>
    <name evidence="1" type="ORF">GL300_18365</name>
</gene>
<dbReference type="AlphaFoldDB" id="A0A844HQ39"/>
<dbReference type="EMBL" id="WMIG01000013">
    <property type="protein sequence ID" value="MTH61178.1"/>
    <property type="molecule type" value="Genomic_DNA"/>
</dbReference>
<proteinExistence type="predicted"/>
<dbReference type="GO" id="GO:0000166">
    <property type="term" value="F:nucleotide binding"/>
    <property type="evidence" value="ECO:0007669"/>
    <property type="project" value="UniProtKB-KW"/>
</dbReference>
<dbReference type="OrthoDB" id="7360772at2"/>
<accession>A0A844HQ39</accession>
<dbReference type="RefSeq" id="WP_155041120.1">
    <property type="nucleotide sequence ID" value="NZ_WMIG01000013.1"/>
</dbReference>
<evidence type="ECO:0000313" key="1">
    <source>
        <dbReference type="EMBL" id="MTH61178.1"/>
    </source>
</evidence>
<comment type="caution">
    <text evidence="1">The sequence shown here is derived from an EMBL/GenBank/DDBJ whole genome shotgun (WGS) entry which is preliminary data.</text>
</comment>
<name>A0A844HQ39_9RHOB</name>
<keyword evidence="2" id="KW-1185">Reference proteome</keyword>